<organism evidence="2 3">
    <name type="scientific">Salinarimonas soli</name>
    <dbReference type="NCBI Taxonomy" id="1638099"/>
    <lineage>
        <taxon>Bacteria</taxon>
        <taxon>Pseudomonadati</taxon>
        <taxon>Pseudomonadota</taxon>
        <taxon>Alphaproteobacteria</taxon>
        <taxon>Hyphomicrobiales</taxon>
        <taxon>Salinarimonadaceae</taxon>
        <taxon>Salinarimonas</taxon>
    </lineage>
</organism>
<dbReference type="EMBL" id="VUOA01000030">
    <property type="protein sequence ID" value="KAA2235985.1"/>
    <property type="molecule type" value="Genomic_DNA"/>
</dbReference>
<accession>A0A5B2VBF9</accession>
<dbReference type="SUPFAM" id="SSF55781">
    <property type="entry name" value="GAF domain-like"/>
    <property type="match status" value="1"/>
</dbReference>
<reference evidence="2 3" key="2">
    <citation type="submission" date="2019-09" db="EMBL/GenBank/DDBJ databases">
        <authorList>
            <person name="Jin C."/>
        </authorList>
    </citation>
    <scope>NUCLEOTIDE SEQUENCE [LARGE SCALE GENOMIC DNA]</scope>
    <source>
        <strain evidence="2 3">BN140002</strain>
    </source>
</reference>
<dbReference type="SMART" id="SM00065">
    <property type="entry name" value="GAF"/>
    <property type="match status" value="1"/>
</dbReference>
<dbReference type="Pfam" id="PF00563">
    <property type="entry name" value="EAL"/>
    <property type="match status" value="1"/>
</dbReference>
<dbReference type="OrthoDB" id="9814202at2"/>
<feature type="domain" description="EAL" evidence="1">
    <location>
        <begin position="162"/>
        <end position="408"/>
    </location>
</feature>
<gene>
    <name evidence="2" type="ORF">F0L46_17130</name>
</gene>
<comment type="caution">
    <text evidence="2">The sequence shown here is derived from an EMBL/GenBank/DDBJ whole genome shotgun (WGS) entry which is preliminary data.</text>
</comment>
<name>A0A5B2VBF9_9HYPH</name>
<dbReference type="InterPro" id="IPR035919">
    <property type="entry name" value="EAL_sf"/>
</dbReference>
<evidence type="ECO:0000313" key="2">
    <source>
        <dbReference type="EMBL" id="KAA2235985.1"/>
    </source>
</evidence>
<dbReference type="SMART" id="SM00052">
    <property type="entry name" value="EAL"/>
    <property type="match status" value="1"/>
</dbReference>
<protein>
    <submittedName>
        <fullName evidence="2">EAL domain-containing protein</fullName>
    </submittedName>
</protein>
<evidence type="ECO:0000259" key="1">
    <source>
        <dbReference type="PROSITE" id="PS50883"/>
    </source>
</evidence>
<keyword evidence="3" id="KW-1185">Reference proteome</keyword>
<dbReference type="RefSeq" id="WP_149819758.1">
    <property type="nucleotide sequence ID" value="NZ_VUOA01000030.1"/>
</dbReference>
<dbReference type="PANTHER" id="PTHR33121">
    <property type="entry name" value="CYCLIC DI-GMP PHOSPHODIESTERASE PDEF"/>
    <property type="match status" value="1"/>
</dbReference>
<dbReference type="Gene3D" id="3.30.450.40">
    <property type="match status" value="1"/>
</dbReference>
<dbReference type="GO" id="GO:0071111">
    <property type="term" value="F:cyclic-guanylate-specific phosphodiesterase activity"/>
    <property type="evidence" value="ECO:0007669"/>
    <property type="project" value="InterPro"/>
</dbReference>
<dbReference type="InterPro" id="IPR003018">
    <property type="entry name" value="GAF"/>
</dbReference>
<dbReference type="Proteomes" id="UP000323142">
    <property type="component" value="Unassembled WGS sequence"/>
</dbReference>
<dbReference type="PANTHER" id="PTHR33121:SF76">
    <property type="entry name" value="SIGNALING PROTEIN"/>
    <property type="match status" value="1"/>
</dbReference>
<reference evidence="2 3" key="1">
    <citation type="submission" date="2019-09" db="EMBL/GenBank/DDBJ databases">
        <title>Salinarimonas rosea gen. nov., sp. nov., a new member of the a-2 subgroup of the Proteobacteria.</title>
        <authorList>
            <person name="Liu J."/>
        </authorList>
    </citation>
    <scope>NUCLEOTIDE SEQUENCE [LARGE SCALE GENOMIC DNA]</scope>
    <source>
        <strain evidence="2 3">BN140002</strain>
    </source>
</reference>
<dbReference type="InterPro" id="IPR001633">
    <property type="entry name" value="EAL_dom"/>
</dbReference>
<dbReference type="AlphaFoldDB" id="A0A5B2VBF9"/>
<dbReference type="InterPro" id="IPR050706">
    <property type="entry name" value="Cyclic-di-GMP_PDE-like"/>
</dbReference>
<sequence length="410" mass="44838">MTSLIEILQKLPIERADSGDIIQEALTAIRMHLGMEIAYFSEFVDGRSVFRRVDAPGLEHLIKVGDSHDLDDIYCNHIVEGRLPELIPDTSLEPFARAMPITDAVPIGSHVSIPIRMPDGQPFGMFCCLSPRPNPTLNQRDLETMRVFAGLATKQVHTEIEDRRARSAKRDAVERVIGLGRYEMVFQPIIDLASMRTVAVEALCRVQSDPYRSPDKWFQDAADVGLGVEFELGAIRAAVACFGELPPGVDMSLNASPELIVSGRLHEVLDPEYLNRTTLEVTEHAPIGDYAAFHRALAPLRGHGVKIAIDDAGAGYSGLQQIVQVAADAIKMDMSLTRGIDGDSARRALASAMIHFARETNSSIVAEGIETVEELRTLQSLGVERGQGYLLGKPCRLSAMEPAALAFRCG</sequence>
<dbReference type="SUPFAM" id="SSF141868">
    <property type="entry name" value="EAL domain-like"/>
    <property type="match status" value="1"/>
</dbReference>
<proteinExistence type="predicted"/>
<dbReference type="CDD" id="cd01948">
    <property type="entry name" value="EAL"/>
    <property type="match status" value="1"/>
</dbReference>
<evidence type="ECO:0000313" key="3">
    <source>
        <dbReference type="Proteomes" id="UP000323142"/>
    </source>
</evidence>
<dbReference type="Pfam" id="PF01590">
    <property type="entry name" value="GAF"/>
    <property type="match status" value="1"/>
</dbReference>
<dbReference type="InterPro" id="IPR029016">
    <property type="entry name" value="GAF-like_dom_sf"/>
</dbReference>
<dbReference type="PROSITE" id="PS50883">
    <property type="entry name" value="EAL"/>
    <property type="match status" value="1"/>
</dbReference>
<dbReference type="Gene3D" id="3.20.20.450">
    <property type="entry name" value="EAL domain"/>
    <property type="match status" value="1"/>
</dbReference>